<accession>A0A6C0CBE8</accession>
<name>A0A6C0CBE8_9ZZZZ</name>
<sequence>MELFAATLHVTFNDSSNMAQFFTATLHPTFNDQLNMTRNSSANTILHSNIMFNNLSNIKF</sequence>
<evidence type="ECO:0000313" key="1">
    <source>
        <dbReference type="EMBL" id="QHT01005.1"/>
    </source>
</evidence>
<proteinExistence type="predicted"/>
<reference evidence="1" key="1">
    <citation type="journal article" date="2020" name="Nature">
        <title>Giant virus diversity and host interactions through global metagenomics.</title>
        <authorList>
            <person name="Schulz F."/>
            <person name="Roux S."/>
            <person name="Paez-Espino D."/>
            <person name="Jungbluth S."/>
            <person name="Walsh D.A."/>
            <person name="Denef V.J."/>
            <person name="McMahon K.D."/>
            <person name="Konstantinidis K.T."/>
            <person name="Eloe-Fadrosh E.A."/>
            <person name="Kyrpides N.C."/>
            <person name="Woyke T."/>
        </authorList>
    </citation>
    <scope>NUCLEOTIDE SEQUENCE</scope>
    <source>
        <strain evidence="1">GVMAG-M-3300020192-26</strain>
    </source>
</reference>
<organism evidence="1">
    <name type="scientific">viral metagenome</name>
    <dbReference type="NCBI Taxonomy" id="1070528"/>
    <lineage>
        <taxon>unclassified sequences</taxon>
        <taxon>metagenomes</taxon>
        <taxon>organismal metagenomes</taxon>
    </lineage>
</organism>
<dbReference type="AlphaFoldDB" id="A0A6C0CBE8"/>
<dbReference type="EMBL" id="MN739362">
    <property type="protein sequence ID" value="QHT01005.1"/>
    <property type="molecule type" value="Genomic_DNA"/>
</dbReference>
<protein>
    <submittedName>
        <fullName evidence="1">Uncharacterized protein</fullName>
    </submittedName>
</protein>